<keyword evidence="1" id="KW-0472">Membrane</keyword>
<dbReference type="RefSeq" id="WP_007694012.1">
    <property type="nucleotide sequence ID" value="NZ_AJRK01000427.1"/>
</dbReference>
<keyword evidence="4" id="KW-1185">Reference proteome</keyword>
<name>M0LXA0_9EURY</name>
<dbReference type="OrthoDB" id="331021at2157"/>
<keyword evidence="1" id="KW-1133">Transmembrane helix</keyword>
<reference evidence="3 4" key="1">
    <citation type="journal article" date="2014" name="PLoS Genet.">
        <title>Phylogenetically driven sequencing of extremely halophilic archaea reveals strategies for static and dynamic osmo-response.</title>
        <authorList>
            <person name="Becker E.A."/>
            <person name="Seitzer P.M."/>
            <person name="Tritt A."/>
            <person name="Larsen D."/>
            <person name="Krusor M."/>
            <person name="Yao A.I."/>
            <person name="Wu D."/>
            <person name="Madern D."/>
            <person name="Eisen J.A."/>
            <person name="Darling A.E."/>
            <person name="Facciotti M.T."/>
        </authorList>
    </citation>
    <scope>NUCLEOTIDE SEQUENCE [LARGE SCALE GENOMIC DNA]</scope>
    <source>
        <strain evidence="3 4">100A6</strain>
    </source>
</reference>
<feature type="transmembrane region" description="Helical" evidence="1">
    <location>
        <begin position="146"/>
        <end position="165"/>
    </location>
</feature>
<dbReference type="Pfam" id="PF24035">
    <property type="entry name" value="DUF7344"/>
    <property type="match status" value="1"/>
</dbReference>
<feature type="transmembrane region" description="Helical" evidence="1">
    <location>
        <begin position="117"/>
        <end position="140"/>
    </location>
</feature>
<proteinExistence type="predicted"/>
<dbReference type="Proteomes" id="UP000011566">
    <property type="component" value="Unassembled WGS sequence"/>
</dbReference>
<evidence type="ECO:0000313" key="4">
    <source>
        <dbReference type="Proteomes" id="UP000011566"/>
    </source>
</evidence>
<dbReference type="EMBL" id="AOMB01000032">
    <property type="protein sequence ID" value="EMA38066.1"/>
    <property type="molecule type" value="Genomic_DNA"/>
</dbReference>
<dbReference type="InterPro" id="IPR055768">
    <property type="entry name" value="DUF7344"/>
</dbReference>
<dbReference type="eggNOG" id="arCOG03828">
    <property type="taxonomic scope" value="Archaea"/>
</dbReference>
<accession>M0LXA0</accession>
<sequence length="175" mass="19931">MSASTNQRLTEHEIHDVLRNRRRARTLKYLRSRDETVTLRELSEELASIETGESPPPRNKRESVYNSLHQTHLPKLDDLGIIQYEQNRKVVHLLNDAHQVEVYMEVVPNEGVPYATYYFVVGLVSLVVVSLSSLGMPLFAALPVSLWAGGFVGLYLVSGLVYFHSQQKLRLGRSR</sequence>
<protein>
    <recommendedName>
        <fullName evidence="2">DUF7344 domain-containing protein</fullName>
    </recommendedName>
</protein>
<evidence type="ECO:0000256" key="1">
    <source>
        <dbReference type="SAM" id="Phobius"/>
    </source>
</evidence>
<organism evidence="3 4">
    <name type="scientific">Halococcus hamelinensis 100A6</name>
    <dbReference type="NCBI Taxonomy" id="1132509"/>
    <lineage>
        <taxon>Archaea</taxon>
        <taxon>Methanobacteriati</taxon>
        <taxon>Methanobacteriota</taxon>
        <taxon>Stenosarchaea group</taxon>
        <taxon>Halobacteria</taxon>
        <taxon>Halobacteriales</taxon>
        <taxon>Halococcaceae</taxon>
        <taxon>Halococcus</taxon>
    </lineage>
</organism>
<evidence type="ECO:0000259" key="2">
    <source>
        <dbReference type="Pfam" id="PF24035"/>
    </source>
</evidence>
<gene>
    <name evidence="3" type="ORF">C447_11535</name>
</gene>
<dbReference type="InterPro" id="IPR036388">
    <property type="entry name" value="WH-like_DNA-bd_sf"/>
</dbReference>
<feature type="domain" description="DUF7344" evidence="2">
    <location>
        <begin position="15"/>
        <end position="91"/>
    </location>
</feature>
<dbReference type="PATRIC" id="fig|1132509.6.peg.2619"/>
<dbReference type="Gene3D" id="1.10.10.10">
    <property type="entry name" value="Winged helix-like DNA-binding domain superfamily/Winged helix DNA-binding domain"/>
    <property type="match status" value="1"/>
</dbReference>
<evidence type="ECO:0000313" key="3">
    <source>
        <dbReference type="EMBL" id="EMA38066.1"/>
    </source>
</evidence>
<keyword evidence="1" id="KW-0812">Transmembrane</keyword>
<dbReference type="AlphaFoldDB" id="M0LXA0"/>
<comment type="caution">
    <text evidence="3">The sequence shown here is derived from an EMBL/GenBank/DDBJ whole genome shotgun (WGS) entry which is preliminary data.</text>
</comment>